<keyword evidence="1" id="KW-1133">Transmembrane helix</keyword>
<reference evidence="2" key="1">
    <citation type="submission" date="2022-08" db="EMBL/GenBank/DDBJ databases">
        <authorList>
            <person name="Somphong A."/>
            <person name="Phongsopitanun W."/>
        </authorList>
    </citation>
    <scope>NUCLEOTIDE SEQUENCE</scope>
    <source>
        <strain evidence="2">LP05-1</strain>
    </source>
</reference>
<accession>A0ABT2CBF0</accession>
<comment type="caution">
    <text evidence="2">The sequence shown here is derived from an EMBL/GenBank/DDBJ whole genome shotgun (WGS) entry which is preliminary data.</text>
</comment>
<keyword evidence="1" id="KW-0472">Membrane</keyword>
<gene>
    <name evidence="2" type="ORF">NX801_03240</name>
</gene>
<keyword evidence="3" id="KW-1185">Reference proteome</keyword>
<feature type="transmembrane region" description="Helical" evidence="1">
    <location>
        <begin position="47"/>
        <end position="64"/>
    </location>
</feature>
<evidence type="ECO:0000313" key="2">
    <source>
        <dbReference type="EMBL" id="MCS0634688.1"/>
    </source>
</evidence>
<feature type="transmembrane region" description="Helical" evidence="1">
    <location>
        <begin position="76"/>
        <end position="94"/>
    </location>
</feature>
<dbReference type="RefSeq" id="WP_258785282.1">
    <property type="nucleotide sequence ID" value="NZ_JANUGQ010000002.1"/>
</dbReference>
<dbReference type="EMBL" id="JANUGQ010000002">
    <property type="protein sequence ID" value="MCS0634688.1"/>
    <property type="molecule type" value="Genomic_DNA"/>
</dbReference>
<protein>
    <submittedName>
        <fullName evidence="2">Uncharacterized protein</fullName>
    </submittedName>
</protein>
<dbReference type="Proteomes" id="UP001431313">
    <property type="component" value="Unassembled WGS sequence"/>
</dbReference>
<evidence type="ECO:0000256" key="1">
    <source>
        <dbReference type="SAM" id="Phobius"/>
    </source>
</evidence>
<organism evidence="2 3">
    <name type="scientific">Streptomyces pyxinae</name>
    <dbReference type="NCBI Taxonomy" id="2970734"/>
    <lineage>
        <taxon>Bacteria</taxon>
        <taxon>Bacillati</taxon>
        <taxon>Actinomycetota</taxon>
        <taxon>Actinomycetes</taxon>
        <taxon>Kitasatosporales</taxon>
        <taxon>Streptomycetaceae</taxon>
        <taxon>Streptomyces</taxon>
    </lineage>
</organism>
<evidence type="ECO:0000313" key="3">
    <source>
        <dbReference type="Proteomes" id="UP001431313"/>
    </source>
</evidence>
<name>A0ABT2CBF0_9ACTN</name>
<sequence>MTNPLDPKTAVRCLSLIPQFIDLREGHVLAQGLLLGGAPARSGPDRGGVGLAIVLAAGATAAFLSRSPPWLRAQRYLMGTVLGGLAVSLAAGTSRPGAA</sequence>
<proteinExistence type="predicted"/>
<keyword evidence="1" id="KW-0812">Transmembrane</keyword>